<dbReference type="EMBL" id="NPZB01000001">
    <property type="protein sequence ID" value="PNS08551.1"/>
    <property type="molecule type" value="Genomic_DNA"/>
</dbReference>
<dbReference type="RefSeq" id="WP_103073722.1">
    <property type="nucleotide sequence ID" value="NZ_NPZB01000001.1"/>
</dbReference>
<dbReference type="AlphaFoldDB" id="A0A2K1Q0I7"/>
<accession>A0A2K1Q0I7</accession>
<dbReference type="InterPro" id="IPR022236">
    <property type="entry name" value="DUF3761"/>
</dbReference>
<proteinExistence type="predicted"/>
<feature type="signal peptide" evidence="2">
    <location>
        <begin position="1"/>
        <end position="22"/>
    </location>
</feature>
<evidence type="ECO:0000313" key="3">
    <source>
        <dbReference type="EMBL" id="PNS08551.1"/>
    </source>
</evidence>
<dbReference type="OrthoDB" id="8781863at2"/>
<feature type="chain" id="PRO_5014347928" description="DUF3761 domain-containing protein" evidence="2">
    <location>
        <begin position="23"/>
        <end position="235"/>
    </location>
</feature>
<evidence type="ECO:0000256" key="2">
    <source>
        <dbReference type="SAM" id="SignalP"/>
    </source>
</evidence>
<feature type="region of interest" description="Disordered" evidence="1">
    <location>
        <begin position="140"/>
        <end position="187"/>
    </location>
</feature>
<feature type="compositionally biased region" description="Low complexity" evidence="1">
    <location>
        <begin position="67"/>
        <end position="91"/>
    </location>
</feature>
<reference evidence="3 4" key="1">
    <citation type="submission" date="2017-08" db="EMBL/GenBank/DDBJ databases">
        <title>Lysobacter sylvestris genome.</title>
        <authorList>
            <person name="Zhang D.-C."/>
            <person name="Albuquerque L."/>
            <person name="Franca L."/>
            <person name="Froufe H.J.C."/>
            <person name="Barroso C."/>
            <person name="Egas C."/>
            <person name="Da Costa M."/>
            <person name="Margesin R."/>
        </authorList>
    </citation>
    <scope>NUCLEOTIDE SEQUENCE [LARGE SCALE GENOMIC DNA]</scope>
    <source>
        <strain evidence="3 4">AM20-91</strain>
    </source>
</reference>
<comment type="caution">
    <text evidence="3">The sequence shown here is derived from an EMBL/GenBank/DDBJ whole genome shotgun (WGS) entry which is preliminary data.</text>
</comment>
<gene>
    <name evidence="3" type="ORF">Lysil_0180</name>
</gene>
<name>A0A2K1Q0I7_9GAMM</name>
<evidence type="ECO:0000313" key="4">
    <source>
        <dbReference type="Proteomes" id="UP000236220"/>
    </source>
</evidence>
<feature type="region of interest" description="Disordered" evidence="1">
    <location>
        <begin position="59"/>
        <end position="91"/>
    </location>
</feature>
<sequence length="235" mass="22942">MKHPILLSLMSLALSAALPAMAQTAAPAGSTGQCKDGSYTSASFKMGACRGHKGVQSWFSTTDSKPAKSSGSTSTKATTASTSTAKPAASAPAAAAATAPVAGASGMCKDGTSTNAASKSGACRGHKGVKEWYGATTAPAAKSAAPAPAATSPTPSSTAATPAPAASSTHPASAASRPMAAGGGNGQVWVNGKDKVYHCQGDQWYGKTKQGQYMSESAAAAAGARPARGKTCGTK</sequence>
<protein>
    <recommendedName>
        <fullName evidence="5">DUF3761 domain-containing protein</fullName>
    </recommendedName>
</protein>
<keyword evidence="4" id="KW-1185">Reference proteome</keyword>
<evidence type="ECO:0000256" key="1">
    <source>
        <dbReference type="SAM" id="MobiDB-lite"/>
    </source>
</evidence>
<dbReference type="Proteomes" id="UP000236220">
    <property type="component" value="Unassembled WGS sequence"/>
</dbReference>
<dbReference type="Pfam" id="PF12587">
    <property type="entry name" value="DUF3761"/>
    <property type="match status" value="1"/>
</dbReference>
<organism evidence="3 4">
    <name type="scientific">Solilutibacter silvestris</name>
    <dbReference type="NCBI Taxonomy" id="1645665"/>
    <lineage>
        <taxon>Bacteria</taxon>
        <taxon>Pseudomonadati</taxon>
        <taxon>Pseudomonadota</taxon>
        <taxon>Gammaproteobacteria</taxon>
        <taxon>Lysobacterales</taxon>
        <taxon>Lysobacteraceae</taxon>
        <taxon>Solilutibacter</taxon>
    </lineage>
</organism>
<evidence type="ECO:0008006" key="5">
    <source>
        <dbReference type="Google" id="ProtNLM"/>
    </source>
</evidence>
<feature type="region of interest" description="Disordered" evidence="1">
    <location>
        <begin position="210"/>
        <end position="235"/>
    </location>
</feature>
<feature type="compositionally biased region" description="Low complexity" evidence="1">
    <location>
        <begin position="140"/>
        <end position="176"/>
    </location>
</feature>
<keyword evidence="2" id="KW-0732">Signal</keyword>